<keyword evidence="1" id="KW-0812">Transmembrane</keyword>
<sequence>MLEFILLLDGADSAQAWTIFFAVLIWSPQLVWGLLVLFFLRSALKHNTGTVVVFIVYLLLVAPLAALLWYASYEADHDNSLLLNEYGSVFAPTFVFLALLPLAHFFLREHYQQEKP</sequence>
<gene>
    <name evidence="2" type="ORF">ROI90_18685</name>
</gene>
<name>A0ABU3TM24_9BACT</name>
<dbReference type="Proteomes" id="UP001250698">
    <property type="component" value="Unassembled WGS sequence"/>
</dbReference>
<accession>A0ABU3TM24</accession>
<feature type="transmembrane region" description="Helical" evidence="1">
    <location>
        <begin position="86"/>
        <end position="107"/>
    </location>
</feature>
<keyword evidence="3" id="KW-1185">Reference proteome</keyword>
<evidence type="ECO:0000313" key="2">
    <source>
        <dbReference type="EMBL" id="MDU0372442.1"/>
    </source>
</evidence>
<keyword evidence="1" id="KW-0472">Membrane</keyword>
<keyword evidence="1" id="KW-1133">Transmembrane helix</keyword>
<evidence type="ECO:0000313" key="3">
    <source>
        <dbReference type="Proteomes" id="UP001250698"/>
    </source>
</evidence>
<comment type="caution">
    <text evidence="2">The sequence shown here is derived from an EMBL/GenBank/DDBJ whole genome shotgun (WGS) entry which is preliminary data.</text>
</comment>
<organism evidence="2 3">
    <name type="scientific">Hymenobacter endophyticus</name>
    <dbReference type="NCBI Taxonomy" id="3076335"/>
    <lineage>
        <taxon>Bacteria</taxon>
        <taxon>Pseudomonadati</taxon>
        <taxon>Bacteroidota</taxon>
        <taxon>Cytophagia</taxon>
        <taxon>Cytophagales</taxon>
        <taxon>Hymenobacteraceae</taxon>
        <taxon>Hymenobacter</taxon>
    </lineage>
</organism>
<reference evidence="2 3" key="1">
    <citation type="submission" date="2023-10" db="EMBL/GenBank/DDBJ databases">
        <title>Hymenobacter endophyticus sp. nov., an isolate from the leaf tissues of wheat.</title>
        <authorList>
            <person name="Dai Y."/>
        </authorList>
    </citation>
    <scope>NUCLEOTIDE SEQUENCE [LARGE SCALE GENOMIC DNA]</scope>
    <source>
        <strain evidence="2 3">ZK17L-C2</strain>
    </source>
</reference>
<evidence type="ECO:0000256" key="1">
    <source>
        <dbReference type="SAM" id="Phobius"/>
    </source>
</evidence>
<evidence type="ECO:0008006" key="4">
    <source>
        <dbReference type="Google" id="ProtNLM"/>
    </source>
</evidence>
<dbReference type="EMBL" id="JAWDJT010000015">
    <property type="protein sequence ID" value="MDU0372442.1"/>
    <property type="molecule type" value="Genomic_DNA"/>
</dbReference>
<protein>
    <recommendedName>
        <fullName evidence="4">Cardiolipin synthase N-terminal domain-containing protein</fullName>
    </recommendedName>
</protein>
<dbReference type="RefSeq" id="WP_315999805.1">
    <property type="nucleotide sequence ID" value="NZ_JAWDJT010000015.1"/>
</dbReference>
<proteinExistence type="predicted"/>
<feature type="transmembrane region" description="Helical" evidence="1">
    <location>
        <begin position="51"/>
        <end position="71"/>
    </location>
</feature>
<feature type="transmembrane region" description="Helical" evidence="1">
    <location>
        <begin position="16"/>
        <end position="39"/>
    </location>
</feature>